<reference evidence="17 18" key="1">
    <citation type="journal article" date="2017" name="Int. J. Syst. Evol. Microbiol.">
        <title>Aquarickettsiella crustaci n. gen. n. sp. (Gammaproteobacteria: Legionellales: Coxiellaceae); a bacterial pathogen of the freshwater crustacean: Gammarus fossarum (Malacostraca: Amphipoda).</title>
        <authorList>
            <person name="Bojko J."/>
            <person name="Dunn A.M."/>
            <person name="Stebbing P.D."/>
            <person name="Van Aerle R."/>
            <person name="Bacela-Spychalska K."/>
            <person name="Bean T.P."/>
            <person name="Stentiford G.D."/>
        </authorList>
    </citation>
    <scope>NUCLEOTIDE SEQUENCE [LARGE SCALE GENOMIC DNA]</scope>
    <source>
        <strain evidence="17">RA15029</strain>
    </source>
</reference>
<evidence type="ECO:0000256" key="1">
    <source>
        <dbReference type="ARBA" id="ARBA00005005"/>
    </source>
</evidence>
<keyword evidence="9" id="KW-0520">NAD</keyword>
<dbReference type="GO" id="GO:0004300">
    <property type="term" value="F:enoyl-CoA hydratase activity"/>
    <property type="evidence" value="ECO:0007669"/>
    <property type="project" value="UniProtKB-EC"/>
</dbReference>
<dbReference type="InterPro" id="IPR013328">
    <property type="entry name" value="6PGD_dom2"/>
</dbReference>
<sequence>MQVSYLHWKLKQEKNMLWLYFDKKDSSTNNIDQSVLTELMAIIREIAKNKSIQGLIITSDKTTGFIVGADIQIISQLKTKKEILAFTRQGQSVFEELANLKIPTVALINGLCLGGGLELALACDYRIGLEDNKTRLGLPEIMLGIHPGWGGTVRLPRLLGAPRALELILTGRIIHPYAAAKLGLIDRVVPLRQAERAALYYASTKPWKRTRFSTLNWRKLTNYSWVRNLISAIFRRRLIAKINPLHYPAPYAALHLWQQYGVAHKAFLQEAESLSKLAMTPTAEHLMRVFFLRERLKKLAKKKTVIFQYVHVIGAGTMGGDIAAWCALQGLNVTLQDRNAKCLAPAMTRAYALFQKRLKTPRAIQAAMDRLLPDLAGYGIRRADIIIEAVFEDLTIKRDLFRQLENQAKPDALLATNTSSLVLEAIQQGLKHPERLVGLHFFNPVAKMPLVEVVQSSMSTPELIERALAFVHQINRLPLPVKSTPGFLVNRLLMPYLMQAVLLLQTGIPASVIDKAAVDFGMPIGPLELADTVGLDICLAVAKILSQSLGGVVVPEGLEKMVANKDLGRKTGRGFYRYKKGKPIKEKIPDDYKAPVDLVDRLIQPMLDEAKKCLQEKVVADSDLIDAGIIFGAGFAPFRGGLIQYAKEQGKL</sequence>
<dbReference type="Gene3D" id="3.90.226.10">
    <property type="entry name" value="2-enoyl-CoA Hydratase, Chain A, domain 1"/>
    <property type="match status" value="1"/>
</dbReference>
<evidence type="ECO:0000256" key="12">
    <source>
        <dbReference type="ARBA" id="ARBA00023268"/>
    </source>
</evidence>
<dbReference type="GO" id="GO:0006635">
    <property type="term" value="P:fatty acid beta-oxidation"/>
    <property type="evidence" value="ECO:0007669"/>
    <property type="project" value="UniProtKB-UniPathway"/>
</dbReference>
<dbReference type="InterPro" id="IPR001753">
    <property type="entry name" value="Enoyl-CoA_hydra/iso"/>
</dbReference>
<evidence type="ECO:0000256" key="11">
    <source>
        <dbReference type="ARBA" id="ARBA00023239"/>
    </source>
</evidence>
<evidence type="ECO:0000256" key="10">
    <source>
        <dbReference type="ARBA" id="ARBA00023098"/>
    </source>
</evidence>
<dbReference type="FunFam" id="3.40.50.720:FF:000009">
    <property type="entry name" value="Fatty oxidation complex, alpha subunit"/>
    <property type="match status" value="1"/>
</dbReference>
<comment type="pathway">
    <text evidence="1">Lipid metabolism; fatty acid beta-oxidation.</text>
</comment>
<accession>A0A370CK08</accession>
<protein>
    <recommendedName>
        <fullName evidence="5">enoyl-CoA hydratase</fullName>
        <ecNumber evidence="5">4.2.1.17</ecNumber>
    </recommendedName>
</protein>
<dbReference type="GO" id="GO:0070403">
    <property type="term" value="F:NAD+ binding"/>
    <property type="evidence" value="ECO:0007669"/>
    <property type="project" value="InterPro"/>
</dbReference>
<dbReference type="InterPro" id="IPR008927">
    <property type="entry name" value="6-PGluconate_DH-like_C_sf"/>
</dbReference>
<dbReference type="InterPro" id="IPR006180">
    <property type="entry name" value="3-OHacyl-CoA_DH_CS"/>
</dbReference>
<keyword evidence="6" id="KW-0276">Fatty acid metabolism</keyword>
<dbReference type="InterPro" id="IPR018376">
    <property type="entry name" value="Enoyl-CoA_hyd/isom_CS"/>
</dbReference>
<keyword evidence="7" id="KW-0442">Lipid degradation</keyword>
<evidence type="ECO:0000313" key="17">
    <source>
        <dbReference type="EMBL" id="RDH40646.1"/>
    </source>
</evidence>
<dbReference type="Pfam" id="PF00725">
    <property type="entry name" value="3HCDH"/>
    <property type="match status" value="1"/>
</dbReference>
<keyword evidence="10" id="KW-0443">Lipid metabolism</keyword>
<dbReference type="CDD" id="cd06558">
    <property type="entry name" value="crotonase-like"/>
    <property type="match status" value="1"/>
</dbReference>
<evidence type="ECO:0000259" key="16">
    <source>
        <dbReference type="Pfam" id="PF02737"/>
    </source>
</evidence>
<dbReference type="InterPro" id="IPR050136">
    <property type="entry name" value="FA_oxidation_alpha_subunit"/>
</dbReference>
<evidence type="ECO:0000256" key="9">
    <source>
        <dbReference type="ARBA" id="ARBA00023027"/>
    </source>
</evidence>
<evidence type="ECO:0000313" key="18">
    <source>
        <dbReference type="Proteomes" id="UP000226429"/>
    </source>
</evidence>
<dbReference type="PROSITE" id="PS00067">
    <property type="entry name" value="3HCDH"/>
    <property type="match status" value="1"/>
</dbReference>
<dbReference type="Proteomes" id="UP000226429">
    <property type="component" value="Unassembled WGS sequence"/>
</dbReference>
<comment type="catalytic activity">
    <reaction evidence="13">
        <text>a (3S)-3-hydroxyacyl-CoA + NAD(+) = a 3-oxoacyl-CoA + NADH + H(+)</text>
        <dbReference type="Rhea" id="RHEA:22432"/>
        <dbReference type="ChEBI" id="CHEBI:15378"/>
        <dbReference type="ChEBI" id="CHEBI:57318"/>
        <dbReference type="ChEBI" id="CHEBI:57540"/>
        <dbReference type="ChEBI" id="CHEBI:57945"/>
        <dbReference type="ChEBI" id="CHEBI:90726"/>
        <dbReference type="EC" id="1.1.1.35"/>
    </reaction>
</comment>
<name>A0A370CK08_9COXI</name>
<dbReference type="InterPro" id="IPR036291">
    <property type="entry name" value="NAD(P)-bd_dom_sf"/>
</dbReference>
<organism evidence="17 18">
    <name type="scientific">Candidatus Aquirickettsiella gammari</name>
    <dbReference type="NCBI Taxonomy" id="2016198"/>
    <lineage>
        <taxon>Bacteria</taxon>
        <taxon>Pseudomonadati</taxon>
        <taxon>Pseudomonadota</taxon>
        <taxon>Gammaproteobacteria</taxon>
        <taxon>Legionellales</taxon>
        <taxon>Coxiellaceae</taxon>
        <taxon>Candidatus Aquirickettsiella</taxon>
    </lineage>
</organism>
<dbReference type="PANTHER" id="PTHR43612:SF3">
    <property type="entry name" value="TRIFUNCTIONAL ENZYME SUBUNIT ALPHA, MITOCHONDRIAL"/>
    <property type="match status" value="1"/>
</dbReference>
<comment type="similarity">
    <text evidence="3">In the N-terminal section; belongs to the enoyl-CoA hydratase/isomerase family.</text>
</comment>
<evidence type="ECO:0000256" key="8">
    <source>
        <dbReference type="ARBA" id="ARBA00023002"/>
    </source>
</evidence>
<dbReference type="PANTHER" id="PTHR43612">
    <property type="entry name" value="TRIFUNCTIONAL ENZYME SUBUNIT ALPHA"/>
    <property type="match status" value="1"/>
</dbReference>
<feature type="domain" description="3-hydroxyacyl-CoA dehydrogenase NAD binding" evidence="16">
    <location>
        <begin position="310"/>
        <end position="483"/>
    </location>
</feature>
<dbReference type="Gene3D" id="1.10.1040.10">
    <property type="entry name" value="N-(1-d-carboxylethyl)-l-norvaline Dehydrogenase, domain 2"/>
    <property type="match status" value="2"/>
</dbReference>
<dbReference type="Pfam" id="PF00378">
    <property type="entry name" value="ECH_1"/>
    <property type="match status" value="1"/>
</dbReference>
<dbReference type="AlphaFoldDB" id="A0A370CK08"/>
<dbReference type="SUPFAM" id="SSF48179">
    <property type="entry name" value="6-phosphogluconate dehydrogenase C-terminal domain-like"/>
    <property type="match status" value="2"/>
</dbReference>
<evidence type="ECO:0000256" key="2">
    <source>
        <dbReference type="ARBA" id="ARBA00007005"/>
    </source>
</evidence>
<dbReference type="InterPro" id="IPR006176">
    <property type="entry name" value="3-OHacyl-CoA_DH_NAD-bd"/>
</dbReference>
<reference evidence="17 18" key="2">
    <citation type="journal article" date="2018" name="J. Invertebr. Pathol.">
        <title>'Candidatus Aquirickettsiella gammari' (Gammaproteobacteria: Legionellales: Coxiellaceae): A bacterial pathogen of the freshwater crustacean Gammarus fossarum (Malacostraca: Amphipoda).</title>
        <authorList>
            <person name="Bojko J."/>
            <person name="Dunn A.M."/>
            <person name="Stebbing P.D."/>
            <person name="van Aerle R."/>
            <person name="Bacela-Spychalska K."/>
            <person name="Bean T.P."/>
            <person name="Urrutia A."/>
            <person name="Stentiford G.D."/>
        </authorList>
    </citation>
    <scope>NUCLEOTIDE SEQUENCE [LARGE SCALE GENOMIC DNA]</scope>
    <source>
        <strain evidence="17">RA15029</strain>
    </source>
</reference>
<dbReference type="EC" id="4.2.1.17" evidence="5"/>
<comment type="similarity">
    <text evidence="4">Belongs to the 3-hydroxyacyl-CoA dehydrogenase family.</text>
</comment>
<evidence type="ECO:0000256" key="13">
    <source>
        <dbReference type="ARBA" id="ARBA00049556"/>
    </source>
</evidence>
<comment type="similarity">
    <text evidence="2">In the central section; belongs to the 3-hydroxyacyl-CoA dehydrogenase family.</text>
</comment>
<feature type="domain" description="3-hydroxyacyl-CoA dehydrogenase C-terminal" evidence="15">
    <location>
        <begin position="486"/>
        <end position="578"/>
    </location>
</feature>
<dbReference type="EMBL" id="NMOS02000005">
    <property type="protein sequence ID" value="RDH40646.1"/>
    <property type="molecule type" value="Genomic_DNA"/>
</dbReference>
<evidence type="ECO:0000256" key="4">
    <source>
        <dbReference type="ARBA" id="ARBA00009463"/>
    </source>
</evidence>
<dbReference type="Pfam" id="PF02737">
    <property type="entry name" value="3HCDH_N"/>
    <property type="match status" value="1"/>
</dbReference>
<dbReference type="InterPro" id="IPR006108">
    <property type="entry name" value="3HC_DH_C"/>
</dbReference>
<evidence type="ECO:0000256" key="6">
    <source>
        <dbReference type="ARBA" id="ARBA00022832"/>
    </source>
</evidence>
<dbReference type="Gene3D" id="3.40.50.720">
    <property type="entry name" value="NAD(P)-binding Rossmann-like Domain"/>
    <property type="match status" value="1"/>
</dbReference>
<comment type="similarity">
    <text evidence="14">Belongs to the enoyl-CoA hydratase/isomerase family.</text>
</comment>
<evidence type="ECO:0000256" key="14">
    <source>
        <dbReference type="RuleBase" id="RU003707"/>
    </source>
</evidence>
<dbReference type="SUPFAM" id="SSF51735">
    <property type="entry name" value="NAD(P)-binding Rossmann-fold domains"/>
    <property type="match status" value="1"/>
</dbReference>
<comment type="caution">
    <text evidence="17">The sequence shown here is derived from an EMBL/GenBank/DDBJ whole genome shotgun (WGS) entry which is preliminary data.</text>
</comment>
<evidence type="ECO:0000256" key="7">
    <source>
        <dbReference type="ARBA" id="ARBA00022963"/>
    </source>
</evidence>
<dbReference type="GO" id="GO:0016509">
    <property type="term" value="F:long-chain (3S)-3-hydroxyacyl-CoA dehydrogenase (NAD+) activity"/>
    <property type="evidence" value="ECO:0007669"/>
    <property type="project" value="TreeGrafter"/>
</dbReference>
<proteinExistence type="inferred from homology"/>
<gene>
    <name evidence="17" type="ORF">CFE62_002500</name>
</gene>
<dbReference type="SUPFAM" id="SSF52096">
    <property type="entry name" value="ClpP/crotonase"/>
    <property type="match status" value="1"/>
</dbReference>
<keyword evidence="18" id="KW-1185">Reference proteome</keyword>
<evidence type="ECO:0000256" key="3">
    <source>
        <dbReference type="ARBA" id="ARBA00008750"/>
    </source>
</evidence>
<evidence type="ECO:0000259" key="15">
    <source>
        <dbReference type="Pfam" id="PF00725"/>
    </source>
</evidence>
<evidence type="ECO:0000256" key="5">
    <source>
        <dbReference type="ARBA" id="ARBA00012076"/>
    </source>
</evidence>
<keyword evidence="12" id="KW-0511">Multifunctional enzyme</keyword>
<keyword evidence="11" id="KW-0456">Lyase</keyword>
<keyword evidence="8" id="KW-0560">Oxidoreductase</keyword>
<dbReference type="UniPathway" id="UPA00659"/>
<dbReference type="FunFam" id="3.90.226.10:FF:000011">
    <property type="entry name" value="Fatty acid oxidation complex subunit alpha"/>
    <property type="match status" value="1"/>
</dbReference>
<dbReference type="InterPro" id="IPR029045">
    <property type="entry name" value="ClpP/crotonase-like_dom_sf"/>
</dbReference>
<dbReference type="PROSITE" id="PS00166">
    <property type="entry name" value="ENOYL_COA_HYDRATASE"/>
    <property type="match status" value="1"/>
</dbReference>